<comment type="caution">
    <text evidence="1">The sequence shown here is derived from an EMBL/GenBank/DDBJ whole genome shotgun (WGS) entry which is preliminary data.</text>
</comment>
<dbReference type="Proteomes" id="UP000190890">
    <property type="component" value="Unassembled WGS sequence"/>
</dbReference>
<gene>
    <name evidence="1" type="ORF">CLPUN_29330</name>
</gene>
<accession>A0A1S8TDW2</accession>
<name>A0A1S8TDW2_9CLOT</name>
<organism evidence="1 2">
    <name type="scientific">Clostridium puniceum</name>
    <dbReference type="NCBI Taxonomy" id="29367"/>
    <lineage>
        <taxon>Bacteria</taxon>
        <taxon>Bacillati</taxon>
        <taxon>Bacillota</taxon>
        <taxon>Clostridia</taxon>
        <taxon>Eubacteriales</taxon>
        <taxon>Clostridiaceae</taxon>
        <taxon>Clostridium</taxon>
    </lineage>
</organism>
<dbReference type="EMBL" id="LZZM01000179">
    <property type="protein sequence ID" value="OOM75896.1"/>
    <property type="molecule type" value="Genomic_DNA"/>
</dbReference>
<dbReference type="AlphaFoldDB" id="A0A1S8TDW2"/>
<evidence type="ECO:0000313" key="1">
    <source>
        <dbReference type="EMBL" id="OOM75896.1"/>
    </source>
</evidence>
<keyword evidence="2" id="KW-1185">Reference proteome</keyword>
<evidence type="ECO:0000313" key="2">
    <source>
        <dbReference type="Proteomes" id="UP000190890"/>
    </source>
</evidence>
<proteinExistence type="predicted"/>
<protein>
    <submittedName>
        <fullName evidence="1">Uncharacterized protein</fullName>
    </submittedName>
</protein>
<reference evidence="1 2" key="1">
    <citation type="submission" date="2016-05" db="EMBL/GenBank/DDBJ databases">
        <title>Microbial solvent formation.</title>
        <authorList>
            <person name="Poehlein A."/>
            <person name="Montoya Solano J.D."/>
            <person name="Flitsch S."/>
            <person name="Krabben P."/>
            <person name="Duerre P."/>
            <person name="Daniel R."/>
        </authorList>
    </citation>
    <scope>NUCLEOTIDE SEQUENCE [LARGE SCALE GENOMIC DNA]</scope>
    <source>
        <strain evidence="1 2">DSM 2619</strain>
    </source>
</reference>
<sequence length="35" mass="4205">MSLFKFITNKFNFKDEQEIIEENVVANKKQESEII</sequence>